<keyword evidence="2" id="KW-1185">Reference proteome</keyword>
<sequence>MPDFTSVFTQERNHWQQRAETAEAELARLHELIRRGLPHGEHFNSPFAAAARVELRDAAGMQRGGQ</sequence>
<dbReference type="AlphaFoldDB" id="A0A9X7NY98"/>
<comment type="caution">
    <text evidence="1">The sequence shown here is derived from an EMBL/GenBank/DDBJ whole genome shotgun (WGS) entry which is preliminary data.</text>
</comment>
<gene>
    <name evidence="1" type="ORF">C5U48_12835</name>
</gene>
<name>A0A9X7NY98_9MYCO</name>
<reference evidence="1 2" key="1">
    <citation type="submission" date="2018-02" db="EMBL/GenBank/DDBJ databases">
        <title>Draft genome sequence of Mycobacterium virginiense isolated from mud of a swine farm in Japan.</title>
        <authorList>
            <person name="Ohya K."/>
        </authorList>
    </citation>
    <scope>NUCLEOTIDE SEQUENCE [LARGE SCALE GENOMIC DNA]</scope>
    <source>
        <strain evidence="1 2">GF75</strain>
    </source>
</reference>
<proteinExistence type="predicted"/>
<dbReference type="Proteomes" id="UP000237911">
    <property type="component" value="Unassembled WGS sequence"/>
</dbReference>
<evidence type="ECO:0000313" key="2">
    <source>
        <dbReference type="Proteomes" id="UP000237911"/>
    </source>
</evidence>
<dbReference type="EMBL" id="PUEV01000056">
    <property type="protein sequence ID" value="PQM51806.1"/>
    <property type="molecule type" value="Genomic_DNA"/>
</dbReference>
<organism evidence="1 2">
    <name type="scientific">Mycolicibacter virginiensis</name>
    <dbReference type="NCBI Taxonomy" id="1795032"/>
    <lineage>
        <taxon>Bacteria</taxon>
        <taxon>Bacillati</taxon>
        <taxon>Actinomycetota</taxon>
        <taxon>Actinomycetes</taxon>
        <taxon>Mycobacteriales</taxon>
        <taxon>Mycobacteriaceae</taxon>
        <taxon>Mycolicibacter</taxon>
    </lineage>
</organism>
<accession>A0A9X7NY98</accession>
<evidence type="ECO:0000313" key="1">
    <source>
        <dbReference type="EMBL" id="PQM51806.1"/>
    </source>
</evidence>
<dbReference type="RefSeq" id="WP_105295224.1">
    <property type="nucleotide sequence ID" value="NZ_PUEV01000056.1"/>
</dbReference>
<protein>
    <submittedName>
        <fullName evidence="1">Uncharacterized protein</fullName>
    </submittedName>
</protein>